<feature type="transmembrane region" description="Helical" evidence="7">
    <location>
        <begin position="312"/>
        <end position="333"/>
    </location>
</feature>
<dbReference type="AlphaFoldDB" id="A0A3S0BGX0"/>
<sequence length="382" mass="40141">MFLAWRDMFFARTRFLLMGLVLALMSILVVIISGLTAGLVNDGVSGLKAMNADVIAFQDGTQTDSAFTRSVVDLSATDELLASESVETATPMGLTLVNARNQDAIAVDLTLIGLEPDSFLAPEGLPAMSPQRVEGQPTPTPHEIVVSSTLEDAGIALGDTITIDRLETELTVIGFTEDQRTFGHVALAYVPLDVWQEVHAGARSGEGAPASAYGEASVIVAQTSGGADTETLTADSGLDVRTLEQSFASSPGYTAETMTLSMIEWFLYIITALVTGAFFLVWTIQRSGDIAVMRAMGATKGYLLRDSLGQAVIILALSIATGVVLAVGLGLWLESTAMPYATEAAPIFGGAALLFGSGLLGALIAVFRVTRTDPLTALGENR</sequence>
<feature type="domain" description="ABC3 transporter permease C-terminal" evidence="8">
    <location>
        <begin position="265"/>
        <end position="374"/>
    </location>
</feature>
<dbReference type="Proteomes" id="UP000274907">
    <property type="component" value="Unassembled WGS sequence"/>
</dbReference>
<reference evidence="9 10" key="1">
    <citation type="submission" date="2018-12" db="EMBL/GenBank/DDBJ databases">
        <title>YIM 101343 draft genome.</title>
        <authorList>
            <person name="Chen X."/>
        </authorList>
    </citation>
    <scope>NUCLEOTIDE SEQUENCE [LARGE SCALE GENOMIC DNA]</scope>
    <source>
        <strain evidence="9 10">YIM 101343</strain>
    </source>
</reference>
<dbReference type="EMBL" id="RXHJ01000006">
    <property type="protein sequence ID" value="RSZ63945.1"/>
    <property type="molecule type" value="Genomic_DNA"/>
</dbReference>
<evidence type="ECO:0000313" key="10">
    <source>
        <dbReference type="Proteomes" id="UP000274907"/>
    </source>
</evidence>
<name>A0A3S0BGX0_9CORY</name>
<dbReference type="Pfam" id="PF02687">
    <property type="entry name" value="FtsX"/>
    <property type="match status" value="1"/>
</dbReference>
<dbReference type="InterPro" id="IPR051125">
    <property type="entry name" value="ABC-4/HrtB_transporter"/>
</dbReference>
<evidence type="ECO:0000313" key="9">
    <source>
        <dbReference type="EMBL" id="RSZ63945.1"/>
    </source>
</evidence>
<proteinExistence type="predicted"/>
<feature type="transmembrane region" description="Helical" evidence="7">
    <location>
        <begin position="265"/>
        <end position="284"/>
    </location>
</feature>
<evidence type="ECO:0000256" key="1">
    <source>
        <dbReference type="ARBA" id="ARBA00004651"/>
    </source>
</evidence>
<evidence type="ECO:0000256" key="5">
    <source>
        <dbReference type="ARBA" id="ARBA00022989"/>
    </source>
</evidence>
<evidence type="ECO:0000256" key="4">
    <source>
        <dbReference type="ARBA" id="ARBA00022692"/>
    </source>
</evidence>
<keyword evidence="2" id="KW-0813">Transport</keyword>
<protein>
    <submittedName>
        <fullName evidence="9">ABC transporter permease</fullName>
    </submittedName>
</protein>
<accession>A0A3S0BGX0</accession>
<feature type="transmembrane region" description="Helical" evidence="7">
    <location>
        <begin position="15"/>
        <end position="40"/>
    </location>
</feature>
<keyword evidence="5 7" id="KW-1133">Transmembrane helix</keyword>
<evidence type="ECO:0000256" key="2">
    <source>
        <dbReference type="ARBA" id="ARBA00022448"/>
    </source>
</evidence>
<feature type="transmembrane region" description="Helical" evidence="7">
    <location>
        <begin position="345"/>
        <end position="367"/>
    </location>
</feature>
<dbReference type="RefSeq" id="WP_126120578.1">
    <property type="nucleotide sequence ID" value="NZ_RXHJ01000006.1"/>
</dbReference>
<gene>
    <name evidence="9" type="ORF">EAH68_06870</name>
</gene>
<evidence type="ECO:0000256" key="3">
    <source>
        <dbReference type="ARBA" id="ARBA00022475"/>
    </source>
</evidence>
<dbReference type="GO" id="GO:0005886">
    <property type="term" value="C:plasma membrane"/>
    <property type="evidence" value="ECO:0007669"/>
    <property type="project" value="UniProtKB-SubCell"/>
</dbReference>
<keyword evidence="10" id="KW-1185">Reference proteome</keyword>
<keyword evidence="4 7" id="KW-0812">Transmembrane</keyword>
<evidence type="ECO:0000259" key="8">
    <source>
        <dbReference type="Pfam" id="PF02687"/>
    </source>
</evidence>
<evidence type="ECO:0000256" key="7">
    <source>
        <dbReference type="SAM" id="Phobius"/>
    </source>
</evidence>
<organism evidence="9 10">
    <name type="scientific">Corynebacterium hylobatis</name>
    <dbReference type="NCBI Taxonomy" id="1859290"/>
    <lineage>
        <taxon>Bacteria</taxon>
        <taxon>Bacillati</taxon>
        <taxon>Actinomycetota</taxon>
        <taxon>Actinomycetes</taxon>
        <taxon>Mycobacteriales</taxon>
        <taxon>Corynebacteriaceae</taxon>
        <taxon>Corynebacterium</taxon>
    </lineage>
</organism>
<keyword evidence="6 7" id="KW-0472">Membrane</keyword>
<comment type="caution">
    <text evidence="9">The sequence shown here is derived from an EMBL/GenBank/DDBJ whole genome shotgun (WGS) entry which is preliminary data.</text>
</comment>
<keyword evidence="3" id="KW-1003">Cell membrane</keyword>
<dbReference type="OrthoDB" id="5242186at2"/>
<dbReference type="PANTHER" id="PTHR43738">
    <property type="entry name" value="ABC TRANSPORTER, MEMBRANE PROTEIN"/>
    <property type="match status" value="1"/>
</dbReference>
<evidence type="ECO:0000256" key="6">
    <source>
        <dbReference type="ARBA" id="ARBA00023136"/>
    </source>
</evidence>
<dbReference type="InterPro" id="IPR003838">
    <property type="entry name" value="ABC3_permease_C"/>
</dbReference>
<dbReference type="PANTHER" id="PTHR43738:SF1">
    <property type="entry name" value="HEMIN TRANSPORT SYSTEM PERMEASE PROTEIN HRTB-RELATED"/>
    <property type="match status" value="1"/>
</dbReference>
<comment type="subcellular location">
    <subcellularLocation>
        <location evidence="1">Cell membrane</location>
        <topology evidence="1">Multi-pass membrane protein</topology>
    </subcellularLocation>
</comment>